<dbReference type="OrthoDB" id="5951444at2"/>
<dbReference type="AlphaFoldDB" id="A0A3N2DAE0"/>
<dbReference type="RefSeq" id="WP_123738755.1">
    <property type="nucleotide sequence ID" value="NZ_CALFQU010000053.1"/>
</dbReference>
<proteinExistence type="predicted"/>
<sequence length="143" mass="15630">MHKTGQDVAEFVAGVAPAKRRRDAETLLAMLREITGLEPEMWNAGIIGFGDYHYRYESGREGDAGAAGFAPRKASTVLYLPDGLGYYADRLDRLGPHRSGVGCLYLTDLTTLDLDVLRDVLAESFARLTGGTYTKRAREGGTE</sequence>
<protein>
    <recommendedName>
        <fullName evidence="3">YdhG-like domain-containing protein</fullName>
    </recommendedName>
</protein>
<evidence type="ECO:0008006" key="3">
    <source>
        <dbReference type="Google" id="ProtNLM"/>
    </source>
</evidence>
<evidence type="ECO:0000313" key="1">
    <source>
        <dbReference type="EMBL" id="ROR96598.1"/>
    </source>
</evidence>
<name>A0A3N2DAE0_9MICO</name>
<keyword evidence="2" id="KW-1185">Reference proteome</keyword>
<accession>A0A3N2DAE0</accession>
<gene>
    <name evidence="1" type="ORF">EDD28_1183</name>
</gene>
<evidence type="ECO:0000313" key="2">
    <source>
        <dbReference type="Proteomes" id="UP000275356"/>
    </source>
</evidence>
<comment type="caution">
    <text evidence="1">The sequence shown here is derived from an EMBL/GenBank/DDBJ whole genome shotgun (WGS) entry which is preliminary data.</text>
</comment>
<reference evidence="1 2" key="1">
    <citation type="submission" date="2018-11" db="EMBL/GenBank/DDBJ databases">
        <title>Sequencing the genomes of 1000 actinobacteria strains.</title>
        <authorList>
            <person name="Klenk H.-P."/>
        </authorList>
    </citation>
    <scope>NUCLEOTIDE SEQUENCE [LARGE SCALE GENOMIC DNA]</scope>
    <source>
        <strain evidence="1 2">DSM 13521</strain>
    </source>
</reference>
<dbReference type="EMBL" id="RKHQ01000001">
    <property type="protein sequence ID" value="ROR96598.1"/>
    <property type="molecule type" value="Genomic_DNA"/>
</dbReference>
<organism evidence="1 2">
    <name type="scientific">Salana multivorans</name>
    <dbReference type="NCBI Taxonomy" id="120377"/>
    <lineage>
        <taxon>Bacteria</taxon>
        <taxon>Bacillati</taxon>
        <taxon>Actinomycetota</taxon>
        <taxon>Actinomycetes</taxon>
        <taxon>Micrococcales</taxon>
        <taxon>Beutenbergiaceae</taxon>
        <taxon>Salana</taxon>
    </lineage>
</organism>
<dbReference type="Proteomes" id="UP000275356">
    <property type="component" value="Unassembled WGS sequence"/>
</dbReference>